<dbReference type="GO" id="GO:0003700">
    <property type="term" value="F:DNA-binding transcription factor activity"/>
    <property type="evidence" value="ECO:0007669"/>
    <property type="project" value="InterPro"/>
</dbReference>
<dbReference type="SUPFAM" id="SSF46689">
    <property type="entry name" value="Homeodomain-like"/>
    <property type="match status" value="1"/>
</dbReference>
<organism evidence="2 3">
    <name type="scientific">Anaerostipes hadrus</name>
    <dbReference type="NCBI Taxonomy" id="649756"/>
    <lineage>
        <taxon>Bacteria</taxon>
        <taxon>Bacillati</taxon>
        <taxon>Bacillota</taxon>
        <taxon>Clostridia</taxon>
        <taxon>Lachnospirales</taxon>
        <taxon>Lachnospiraceae</taxon>
        <taxon>Anaerostipes</taxon>
    </lineage>
</organism>
<reference evidence="2 3" key="1">
    <citation type="submission" date="2015-09" db="EMBL/GenBank/DDBJ databases">
        <authorList>
            <consortium name="Pathogen Informatics"/>
        </authorList>
    </citation>
    <scope>NUCLEOTIDE SEQUENCE [LARGE SCALE GENOMIC DNA]</scope>
    <source>
        <strain evidence="2 3">2789STDY5608868</strain>
    </source>
</reference>
<dbReference type="InterPro" id="IPR009057">
    <property type="entry name" value="Homeodomain-like_sf"/>
</dbReference>
<name>A0A173R0K9_ANAHA</name>
<dbReference type="GO" id="GO:1901135">
    <property type="term" value="P:carbohydrate derivative metabolic process"/>
    <property type="evidence" value="ECO:0007669"/>
    <property type="project" value="InterPro"/>
</dbReference>
<proteinExistence type="predicted"/>
<dbReference type="SUPFAM" id="SSF53697">
    <property type="entry name" value="SIS domain"/>
    <property type="match status" value="1"/>
</dbReference>
<dbReference type="Pfam" id="PF01418">
    <property type="entry name" value="HTH_6"/>
    <property type="match status" value="1"/>
</dbReference>
<dbReference type="Proteomes" id="UP000095598">
    <property type="component" value="Unassembled WGS sequence"/>
</dbReference>
<dbReference type="InterPro" id="IPR000281">
    <property type="entry name" value="HTH_RpiR"/>
</dbReference>
<evidence type="ECO:0000259" key="1">
    <source>
        <dbReference type="PROSITE" id="PS51071"/>
    </source>
</evidence>
<dbReference type="InterPro" id="IPR046348">
    <property type="entry name" value="SIS_dom_sf"/>
</dbReference>
<dbReference type="PROSITE" id="PS51071">
    <property type="entry name" value="HTH_RPIR"/>
    <property type="match status" value="1"/>
</dbReference>
<accession>A0A173R0K9</accession>
<dbReference type="PANTHER" id="PTHR30514:SF21">
    <property type="entry name" value="RPIR-FAMILY TRANSCRIPTIONAL REGULATOR"/>
    <property type="match status" value="1"/>
</dbReference>
<evidence type="ECO:0000313" key="3">
    <source>
        <dbReference type="Proteomes" id="UP000095598"/>
    </source>
</evidence>
<dbReference type="Gene3D" id="3.40.50.10490">
    <property type="entry name" value="Glucose-6-phosphate isomerase like protein, domain 1"/>
    <property type="match status" value="1"/>
</dbReference>
<dbReference type="RefSeq" id="WP_055257543.1">
    <property type="nucleotide sequence ID" value="NZ_CYXT01000001.1"/>
</dbReference>
<evidence type="ECO:0000313" key="2">
    <source>
        <dbReference type="EMBL" id="CUM71365.1"/>
    </source>
</evidence>
<feature type="domain" description="HTH rpiR-type" evidence="1">
    <location>
        <begin position="1"/>
        <end position="76"/>
    </location>
</feature>
<dbReference type="InterPro" id="IPR047640">
    <property type="entry name" value="RpiR-like"/>
</dbReference>
<gene>
    <name evidence="2" type="primary">murR_1</name>
    <name evidence="2" type="ORF">ERS852425_00176</name>
</gene>
<dbReference type="GO" id="GO:0097367">
    <property type="term" value="F:carbohydrate derivative binding"/>
    <property type="evidence" value="ECO:0007669"/>
    <property type="project" value="InterPro"/>
</dbReference>
<dbReference type="CDD" id="cd05013">
    <property type="entry name" value="SIS_RpiR"/>
    <property type="match status" value="1"/>
</dbReference>
<dbReference type="InterPro" id="IPR036388">
    <property type="entry name" value="WH-like_DNA-bd_sf"/>
</dbReference>
<dbReference type="AlphaFoldDB" id="A0A173R0K9"/>
<protein>
    <submittedName>
        <fullName evidence="2">MurPQ operon repressor</fullName>
    </submittedName>
</protein>
<dbReference type="Gene3D" id="1.10.10.10">
    <property type="entry name" value="Winged helix-like DNA-binding domain superfamily/Winged helix DNA-binding domain"/>
    <property type="match status" value="1"/>
</dbReference>
<dbReference type="PANTHER" id="PTHR30514">
    <property type="entry name" value="GLUCOKINASE"/>
    <property type="match status" value="1"/>
</dbReference>
<sequence>MKTFLNQIDSSNFTENDKMILDYFIQHKNHLPYLSLSDICKDLYLSNATIVRFCQKLGFKGFNELKFTLRNELHSSSDFSNSWKILQRRTAVLEDFIDNIDAVKIKDICSEIMRNKSIYIYGRNMSSLPAKYLYSMLNSMDIPCIYIDWIDFLRALSKSLPENATLIIFTNYGEASIYQSIIDSCHQRHANIIWISSSEINPSLLTDSDTYIWTQEVPLEHVHLRTKMTSFLVVQLIVEYLRHHIKKQEDPF</sequence>
<dbReference type="EMBL" id="CYXT01000001">
    <property type="protein sequence ID" value="CUM71365.1"/>
    <property type="molecule type" value="Genomic_DNA"/>
</dbReference>
<dbReference type="InterPro" id="IPR035472">
    <property type="entry name" value="RpiR-like_SIS"/>
</dbReference>
<dbReference type="GO" id="GO:0003677">
    <property type="term" value="F:DNA binding"/>
    <property type="evidence" value="ECO:0007669"/>
    <property type="project" value="InterPro"/>
</dbReference>